<name>A0A0U4F7K9_9BACI</name>
<dbReference type="EMBL" id="CP013862">
    <property type="protein sequence ID" value="ALX48771.1"/>
    <property type="molecule type" value="Genomic_DNA"/>
</dbReference>
<proteinExistence type="predicted"/>
<accession>A0A0U4F7K9</accession>
<evidence type="ECO:0000313" key="3">
    <source>
        <dbReference type="Proteomes" id="UP000050331"/>
    </source>
</evidence>
<organism evidence="2 3">
    <name type="scientific">Lentibacillus amyloliquefaciens</name>
    <dbReference type="NCBI Taxonomy" id="1472767"/>
    <lineage>
        <taxon>Bacteria</taxon>
        <taxon>Bacillati</taxon>
        <taxon>Bacillota</taxon>
        <taxon>Bacilli</taxon>
        <taxon>Bacillales</taxon>
        <taxon>Bacillaceae</taxon>
        <taxon>Lentibacillus</taxon>
    </lineage>
</organism>
<dbReference type="Proteomes" id="UP000050331">
    <property type="component" value="Chromosome"/>
</dbReference>
<dbReference type="AlphaFoldDB" id="A0A0U4F7K9"/>
<gene>
    <name evidence="2" type="ORF">AOX59_09165</name>
</gene>
<sequence>MYHQFIIEMIDLPDFKLRQMVKRSYGWVALLEPTPRCFLCPICGRKSIAHKRQKKRTLRHRVIPHFGFIHVEVPVYHQQCTTCLHVWSVQWQGVPQHGKVTDLFKKAVVTLCHESALQSVANTLRVPYTTVERWYYQWAEEEVENLHTMRTDPTVVCFGGGMSFTVVTGE</sequence>
<evidence type="ECO:0000259" key="1">
    <source>
        <dbReference type="Pfam" id="PF13542"/>
    </source>
</evidence>
<dbReference type="KEGG" id="lao:AOX59_09165"/>
<dbReference type="Pfam" id="PF13542">
    <property type="entry name" value="HTH_Tnp_ISL3"/>
    <property type="match status" value="1"/>
</dbReference>
<protein>
    <recommendedName>
        <fullName evidence="1">Transposase IS204/IS1001/IS1096/IS1165 helix-turn-helix domain-containing protein</fullName>
    </recommendedName>
</protein>
<feature type="domain" description="Transposase IS204/IS1001/IS1096/IS1165 helix-turn-helix" evidence="1">
    <location>
        <begin position="94"/>
        <end position="138"/>
    </location>
</feature>
<reference evidence="2 3" key="1">
    <citation type="submission" date="2016-01" db="EMBL/GenBank/DDBJ databases">
        <title>Complete genome sequence of strain Lentibacillus amyloliquefaciens LAM0015T isolated from saline sediment.</title>
        <authorList>
            <person name="Wang J.-L."/>
            <person name="He M.-X."/>
        </authorList>
    </citation>
    <scope>NUCLEOTIDE SEQUENCE [LARGE SCALE GENOMIC DNA]</scope>
    <source>
        <strain evidence="2 3">LAM0015</strain>
    </source>
</reference>
<keyword evidence="3" id="KW-1185">Reference proteome</keyword>
<dbReference type="InterPro" id="IPR032877">
    <property type="entry name" value="Transposase_HTH"/>
</dbReference>
<evidence type="ECO:0000313" key="2">
    <source>
        <dbReference type="EMBL" id="ALX48771.1"/>
    </source>
</evidence>